<dbReference type="AlphaFoldDB" id="A0A9D1G0W2"/>
<accession>A0A9D1G0W2</accession>
<reference evidence="1" key="1">
    <citation type="submission" date="2020-10" db="EMBL/GenBank/DDBJ databases">
        <authorList>
            <person name="Gilroy R."/>
        </authorList>
    </citation>
    <scope>NUCLEOTIDE SEQUENCE</scope>
    <source>
        <strain evidence="1">13766</strain>
    </source>
</reference>
<reference evidence="1" key="2">
    <citation type="journal article" date="2021" name="PeerJ">
        <title>Extensive microbial diversity within the chicken gut microbiome revealed by metagenomics and culture.</title>
        <authorList>
            <person name="Gilroy R."/>
            <person name="Ravi A."/>
            <person name="Getino M."/>
            <person name="Pursley I."/>
            <person name="Horton D.L."/>
            <person name="Alikhan N.F."/>
            <person name="Baker D."/>
            <person name="Gharbi K."/>
            <person name="Hall N."/>
            <person name="Watson M."/>
            <person name="Adriaenssens E.M."/>
            <person name="Foster-Nyarko E."/>
            <person name="Jarju S."/>
            <person name="Secka A."/>
            <person name="Antonio M."/>
            <person name="Oren A."/>
            <person name="Chaudhuri R.R."/>
            <person name="La Ragione R."/>
            <person name="Hildebrand F."/>
            <person name="Pallen M.J."/>
        </authorList>
    </citation>
    <scope>NUCLEOTIDE SEQUENCE</scope>
    <source>
        <strain evidence="1">13766</strain>
    </source>
</reference>
<protein>
    <submittedName>
        <fullName evidence="1">Uncharacterized protein</fullName>
    </submittedName>
</protein>
<evidence type="ECO:0000313" key="1">
    <source>
        <dbReference type="EMBL" id="HIS93201.1"/>
    </source>
</evidence>
<evidence type="ECO:0000313" key="2">
    <source>
        <dbReference type="Proteomes" id="UP000824140"/>
    </source>
</evidence>
<comment type="caution">
    <text evidence="1">The sequence shown here is derived from an EMBL/GenBank/DDBJ whole genome shotgun (WGS) entry which is preliminary data.</text>
</comment>
<name>A0A9D1G0W2_9FIRM</name>
<organism evidence="1 2">
    <name type="scientific">Candidatus Alectryocaccomicrobium excrementavium</name>
    <dbReference type="NCBI Taxonomy" id="2840668"/>
    <lineage>
        <taxon>Bacteria</taxon>
        <taxon>Bacillati</taxon>
        <taxon>Bacillota</taxon>
        <taxon>Clostridia</taxon>
        <taxon>Candidatus Alectryocaccomicrobium</taxon>
    </lineage>
</organism>
<dbReference type="Proteomes" id="UP000824140">
    <property type="component" value="Unassembled WGS sequence"/>
</dbReference>
<sequence>MNIQPHACALLADFSRLPKGEALPCIAWLDLAESRLAPGALQRQKFVYHIAPTDRREALDTARFALRTCAGIPFDAYKNLRARADGRPLKQDAIRPLEEGGILVDWPLGAVSAALSLEFSLEEARPIGRAEAFFPGRTPALALSGPVCPERAAGQYPLEITLPFEKNAPGRVGQPAIWCLGAPEVQDGGDGRFMIRQRLLLDLPAAHGAKPSMGTPQINQSIT</sequence>
<gene>
    <name evidence="1" type="ORF">IAA84_09325</name>
</gene>
<dbReference type="EMBL" id="DVJN01000187">
    <property type="protein sequence ID" value="HIS93201.1"/>
    <property type="molecule type" value="Genomic_DNA"/>
</dbReference>
<proteinExistence type="predicted"/>